<dbReference type="Pfam" id="PF14107">
    <property type="entry name" value="DUF4280"/>
    <property type="match status" value="1"/>
</dbReference>
<name>A0A6N2YG70_9FIRM</name>
<sequence>MSKGDNFANGALVTRAGNAKKSSEELNGISESAQEQHEMELQALFDQLELEEGEEVQFPYLVRGAELYCNCGTHKRRLNLPICHGVYTNGQPMMHEEDCEVGDDKNIPSFGICQSEENPVNKSWLAKTAEKIKNFFAGEEEDEDADKIILQTEDGQNVKGYPCTPCIVGTWKDVYDSEKILRNNAEATSEGDKLSALTQRSFLVCAYGGLIEPISSGQEEE</sequence>
<protein>
    <recommendedName>
        <fullName evidence="2">DUF4280 domain-containing protein</fullName>
    </recommendedName>
</protein>
<dbReference type="RefSeq" id="WP_422046340.1">
    <property type="nucleotide sequence ID" value="NZ_CACRUM010000002.1"/>
</dbReference>
<organism evidence="1">
    <name type="scientific">Roseburia intestinalis</name>
    <dbReference type="NCBI Taxonomy" id="166486"/>
    <lineage>
        <taxon>Bacteria</taxon>
        <taxon>Bacillati</taxon>
        <taxon>Bacillota</taxon>
        <taxon>Clostridia</taxon>
        <taxon>Lachnospirales</taxon>
        <taxon>Lachnospiraceae</taxon>
        <taxon>Roseburia</taxon>
    </lineage>
</organism>
<proteinExistence type="predicted"/>
<accession>A0A6N2YG70</accession>
<gene>
    <name evidence="1" type="ORF">RILFYP67_00296</name>
</gene>
<dbReference type="AlphaFoldDB" id="A0A6N2YG70"/>
<dbReference type="EMBL" id="CACRUM010000002">
    <property type="protein sequence ID" value="VYT64906.1"/>
    <property type="molecule type" value="Genomic_DNA"/>
</dbReference>
<evidence type="ECO:0000313" key="1">
    <source>
        <dbReference type="EMBL" id="VYT64906.1"/>
    </source>
</evidence>
<dbReference type="InterPro" id="IPR025460">
    <property type="entry name" value="DUF4280"/>
</dbReference>
<evidence type="ECO:0008006" key="2">
    <source>
        <dbReference type="Google" id="ProtNLM"/>
    </source>
</evidence>
<reference evidence="1" key="1">
    <citation type="submission" date="2019-11" db="EMBL/GenBank/DDBJ databases">
        <authorList>
            <person name="Feng L."/>
        </authorList>
    </citation>
    <scope>NUCLEOTIDE SEQUENCE</scope>
    <source>
        <strain evidence="1">RintestinalisLFYP67</strain>
    </source>
</reference>